<proteinExistence type="predicted"/>
<sequence length="91" mass="10308">MSQACKNIGLRFKLDLRLVVFKSDSEIIKCGTDEVAKKNGYIGFFGRLSDENVLRIMFSIIPIVVFDAHVSIIQLKSKGVYIVEEEIVEEL</sequence>
<dbReference type="EMBL" id="JBCLYO010000034">
    <property type="protein sequence ID" value="KAL0075853.1"/>
    <property type="molecule type" value="Genomic_DNA"/>
</dbReference>
<protein>
    <submittedName>
        <fullName evidence="1">Uncharacterized protein</fullName>
    </submittedName>
</protein>
<name>A0ABR3AJ68_PHYBL</name>
<dbReference type="Proteomes" id="UP001448207">
    <property type="component" value="Unassembled WGS sequence"/>
</dbReference>
<gene>
    <name evidence="1" type="ORF">J3Q64DRAFT_1372487</name>
</gene>
<reference evidence="1 2" key="1">
    <citation type="submission" date="2024-04" db="EMBL/GenBank/DDBJ databases">
        <title>Symmetric and asymmetric DNA N6-adenine methylation regulates different biological responses in Mucorales.</title>
        <authorList>
            <consortium name="Lawrence Berkeley National Laboratory"/>
            <person name="Lax C."/>
            <person name="Mondo S.J."/>
            <person name="Osorio-Concepcion M."/>
            <person name="Muszewska A."/>
            <person name="Corrochano-Luque M."/>
            <person name="Gutierrez G."/>
            <person name="Riley R."/>
            <person name="Lipzen A."/>
            <person name="Guo J."/>
            <person name="Hundley H."/>
            <person name="Amirebrahimi M."/>
            <person name="Ng V."/>
            <person name="Lorenzo-Gutierrez D."/>
            <person name="Binder U."/>
            <person name="Yang J."/>
            <person name="Song Y."/>
            <person name="Canovas D."/>
            <person name="Navarro E."/>
            <person name="Freitag M."/>
            <person name="Gabaldon T."/>
            <person name="Grigoriev I.V."/>
            <person name="Corrochano L.M."/>
            <person name="Nicolas F.E."/>
            <person name="Garre V."/>
        </authorList>
    </citation>
    <scope>NUCLEOTIDE SEQUENCE [LARGE SCALE GENOMIC DNA]</scope>
    <source>
        <strain evidence="1 2">L51</strain>
    </source>
</reference>
<accession>A0ABR3AJ68</accession>
<evidence type="ECO:0000313" key="2">
    <source>
        <dbReference type="Proteomes" id="UP001448207"/>
    </source>
</evidence>
<organism evidence="1 2">
    <name type="scientific">Phycomyces blakesleeanus</name>
    <dbReference type="NCBI Taxonomy" id="4837"/>
    <lineage>
        <taxon>Eukaryota</taxon>
        <taxon>Fungi</taxon>
        <taxon>Fungi incertae sedis</taxon>
        <taxon>Mucoromycota</taxon>
        <taxon>Mucoromycotina</taxon>
        <taxon>Mucoromycetes</taxon>
        <taxon>Mucorales</taxon>
        <taxon>Phycomycetaceae</taxon>
        <taxon>Phycomyces</taxon>
    </lineage>
</organism>
<keyword evidence="2" id="KW-1185">Reference proteome</keyword>
<evidence type="ECO:0000313" key="1">
    <source>
        <dbReference type="EMBL" id="KAL0075853.1"/>
    </source>
</evidence>
<comment type="caution">
    <text evidence="1">The sequence shown here is derived from an EMBL/GenBank/DDBJ whole genome shotgun (WGS) entry which is preliminary data.</text>
</comment>